<dbReference type="InterPro" id="IPR036388">
    <property type="entry name" value="WH-like_DNA-bd_sf"/>
</dbReference>
<dbReference type="PRINTS" id="PR00046">
    <property type="entry name" value="SIGMA70FCT"/>
</dbReference>
<dbReference type="InterPro" id="IPR007624">
    <property type="entry name" value="RNA_pol_sigma70_r3"/>
</dbReference>
<accession>A0ABV9VUD8</accession>
<evidence type="ECO:0000256" key="3">
    <source>
        <dbReference type="ARBA" id="ARBA00023125"/>
    </source>
</evidence>
<dbReference type="Pfam" id="PF04539">
    <property type="entry name" value="Sigma70_r3"/>
    <property type="match status" value="1"/>
</dbReference>
<evidence type="ECO:0000256" key="1">
    <source>
        <dbReference type="ARBA" id="ARBA00023015"/>
    </source>
</evidence>
<dbReference type="NCBIfam" id="TIGR02980">
    <property type="entry name" value="SigBFG"/>
    <property type="match status" value="1"/>
</dbReference>
<feature type="region of interest" description="Disordered" evidence="5">
    <location>
        <begin position="1"/>
        <end position="26"/>
    </location>
</feature>
<feature type="domain" description="RNA polymerase sigma-70 region 4" evidence="8">
    <location>
        <begin position="227"/>
        <end position="274"/>
    </location>
</feature>
<keyword evidence="4" id="KW-0804">Transcription</keyword>
<dbReference type="SUPFAM" id="SSF88946">
    <property type="entry name" value="Sigma2 domain of RNA polymerase sigma factors"/>
    <property type="match status" value="1"/>
</dbReference>
<dbReference type="SUPFAM" id="SSF88659">
    <property type="entry name" value="Sigma3 and sigma4 domains of RNA polymerase sigma factors"/>
    <property type="match status" value="2"/>
</dbReference>
<dbReference type="NCBIfam" id="TIGR02937">
    <property type="entry name" value="sigma70-ECF"/>
    <property type="match status" value="1"/>
</dbReference>
<protein>
    <submittedName>
        <fullName evidence="9">SigB/SigF/SigG family RNA polymerase sigma factor</fullName>
    </submittedName>
</protein>
<comment type="caution">
    <text evidence="9">The sequence shown here is derived from an EMBL/GenBank/DDBJ whole genome shotgun (WGS) entry which is preliminary data.</text>
</comment>
<evidence type="ECO:0000259" key="8">
    <source>
        <dbReference type="Pfam" id="PF04545"/>
    </source>
</evidence>
<keyword evidence="3" id="KW-0238">DNA-binding</keyword>
<feature type="domain" description="RNA polymerase sigma-70 region 2" evidence="7">
    <location>
        <begin position="61"/>
        <end position="128"/>
    </location>
</feature>
<evidence type="ECO:0000256" key="4">
    <source>
        <dbReference type="ARBA" id="ARBA00023163"/>
    </source>
</evidence>
<dbReference type="InterPro" id="IPR013324">
    <property type="entry name" value="RNA_pol_sigma_r3/r4-like"/>
</dbReference>
<keyword evidence="10" id="KW-1185">Reference proteome</keyword>
<sequence>MSTAVHLASPPAVPAGTTGGNTADGRRARWRRTDAAAWSLLTRLAELPPDHADRAGLRNQLIEMYLPLSRYIAQRFRYRGEPLDDLVQVANVALVKSVDRFDIVHGVPFPSYAIPMITGELKRHFRDRCWDVRVPRRIQELRLRINGVLEELTHELGRSPTVADLAARLDETDERIIEGLEATRAYRTLSLSTPAHGDDSTTELGDLLGTTDRDLEQVDTRESLRPLLARLPIREQRIVTLRFFGNLTQSQIAAELGMSQMHVSRLLTQILRTLHHALLAG</sequence>
<evidence type="ECO:0000256" key="2">
    <source>
        <dbReference type="ARBA" id="ARBA00023082"/>
    </source>
</evidence>
<dbReference type="CDD" id="cd06171">
    <property type="entry name" value="Sigma70_r4"/>
    <property type="match status" value="1"/>
</dbReference>
<gene>
    <name evidence="9" type="ORF">ACFPIJ_16485</name>
</gene>
<dbReference type="PANTHER" id="PTHR30385:SF4">
    <property type="entry name" value="RNA POLYMERASE SIGMA-E FACTOR"/>
    <property type="match status" value="1"/>
</dbReference>
<evidence type="ECO:0000313" key="9">
    <source>
        <dbReference type="EMBL" id="MFC4999429.1"/>
    </source>
</evidence>
<dbReference type="EMBL" id="JBHSIU010000018">
    <property type="protein sequence ID" value="MFC4999429.1"/>
    <property type="molecule type" value="Genomic_DNA"/>
</dbReference>
<dbReference type="InterPro" id="IPR007627">
    <property type="entry name" value="RNA_pol_sigma70_r2"/>
</dbReference>
<dbReference type="Pfam" id="PF04545">
    <property type="entry name" value="Sigma70_r4"/>
    <property type="match status" value="1"/>
</dbReference>
<dbReference type="PANTHER" id="PTHR30385">
    <property type="entry name" value="SIGMA FACTOR F FLAGELLAR"/>
    <property type="match status" value="1"/>
</dbReference>
<dbReference type="Proteomes" id="UP001595912">
    <property type="component" value="Unassembled WGS sequence"/>
</dbReference>
<reference evidence="10" key="1">
    <citation type="journal article" date="2019" name="Int. J. Syst. Evol. Microbiol.">
        <title>The Global Catalogue of Microorganisms (GCM) 10K type strain sequencing project: providing services to taxonomists for standard genome sequencing and annotation.</title>
        <authorList>
            <consortium name="The Broad Institute Genomics Platform"/>
            <consortium name="The Broad Institute Genome Sequencing Center for Infectious Disease"/>
            <person name="Wu L."/>
            <person name="Ma J."/>
        </authorList>
    </citation>
    <scope>NUCLEOTIDE SEQUENCE [LARGE SCALE GENOMIC DNA]</scope>
    <source>
        <strain evidence="10">CGMCC 4.7152</strain>
    </source>
</reference>
<dbReference type="Pfam" id="PF04542">
    <property type="entry name" value="Sigma70_r2"/>
    <property type="match status" value="1"/>
</dbReference>
<evidence type="ECO:0000256" key="5">
    <source>
        <dbReference type="SAM" id="MobiDB-lite"/>
    </source>
</evidence>
<evidence type="ECO:0000313" key="10">
    <source>
        <dbReference type="Proteomes" id="UP001595912"/>
    </source>
</evidence>
<organism evidence="9 10">
    <name type="scientific">Dactylosporangium cerinum</name>
    <dbReference type="NCBI Taxonomy" id="1434730"/>
    <lineage>
        <taxon>Bacteria</taxon>
        <taxon>Bacillati</taxon>
        <taxon>Actinomycetota</taxon>
        <taxon>Actinomycetes</taxon>
        <taxon>Micromonosporales</taxon>
        <taxon>Micromonosporaceae</taxon>
        <taxon>Dactylosporangium</taxon>
    </lineage>
</organism>
<dbReference type="RefSeq" id="WP_380115856.1">
    <property type="nucleotide sequence ID" value="NZ_JBHSIU010000018.1"/>
</dbReference>
<dbReference type="InterPro" id="IPR013325">
    <property type="entry name" value="RNA_pol_sigma_r2"/>
</dbReference>
<name>A0ABV9VUD8_9ACTN</name>
<keyword evidence="1" id="KW-0805">Transcription regulation</keyword>
<dbReference type="InterPro" id="IPR000943">
    <property type="entry name" value="RNA_pol_sigma70"/>
</dbReference>
<dbReference type="InterPro" id="IPR007630">
    <property type="entry name" value="RNA_pol_sigma70_r4"/>
</dbReference>
<dbReference type="Gene3D" id="1.20.120.1810">
    <property type="match status" value="1"/>
</dbReference>
<evidence type="ECO:0000259" key="7">
    <source>
        <dbReference type="Pfam" id="PF04542"/>
    </source>
</evidence>
<evidence type="ECO:0000259" key="6">
    <source>
        <dbReference type="Pfam" id="PF04539"/>
    </source>
</evidence>
<dbReference type="Gene3D" id="1.10.10.10">
    <property type="entry name" value="Winged helix-like DNA-binding domain superfamily/Winged helix DNA-binding domain"/>
    <property type="match status" value="2"/>
</dbReference>
<proteinExistence type="predicted"/>
<feature type="domain" description="RNA polymerase sigma-70 region 3" evidence="6">
    <location>
        <begin position="140"/>
        <end position="211"/>
    </location>
</feature>
<dbReference type="InterPro" id="IPR014322">
    <property type="entry name" value="RNA_pol_sigma-B/F/G"/>
</dbReference>
<keyword evidence="2" id="KW-0731">Sigma factor</keyword>
<dbReference type="InterPro" id="IPR014284">
    <property type="entry name" value="RNA_pol_sigma-70_dom"/>
</dbReference>